<organism evidence="2 3">
    <name type="scientific">Streblomastix strix</name>
    <dbReference type="NCBI Taxonomy" id="222440"/>
    <lineage>
        <taxon>Eukaryota</taxon>
        <taxon>Metamonada</taxon>
        <taxon>Preaxostyla</taxon>
        <taxon>Oxymonadida</taxon>
        <taxon>Streblomastigidae</taxon>
        <taxon>Streblomastix</taxon>
    </lineage>
</organism>
<evidence type="ECO:0000256" key="1">
    <source>
        <dbReference type="SAM" id="Phobius"/>
    </source>
</evidence>
<proteinExistence type="predicted"/>
<keyword evidence="1" id="KW-1133">Transmembrane helix</keyword>
<dbReference type="Proteomes" id="UP000324800">
    <property type="component" value="Unassembled WGS sequence"/>
</dbReference>
<reference evidence="2 3" key="1">
    <citation type="submission" date="2019-03" db="EMBL/GenBank/DDBJ databases">
        <title>Single cell metagenomics reveals metabolic interactions within the superorganism composed of flagellate Streblomastix strix and complex community of Bacteroidetes bacteria on its surface.</title>
        <authorList>
            <person name="Treitli S.C."/>
            <person name="Kolisko M."/>
            <person name="Husnik F."/>
            <person name="Keeling P."/>
            <person name="Hampl V."/>
        </authorList>
    </citation>
    <scope>NUCLEOTIDE SEQUENCE [LARGE SCALE GENOMIC DNA]</scope>
    <source>
        <strain evidence="2">ST1C</strain>
    </source>
</reference>
<dbReference type="EMBL" id="SNRW01019431">
    <property type="protein sequence ID" value="KAA6366386.1"/>
    <property type="molecule type" value="Genomic_DNA"/>
</dbReference>
<dbReference type="AlphaFoldDB" id="A0A5J4U6B5"/>
<keyword evidence="1" id="KW-0472">Membrane</keyword>
<evidence type="ECO:0000313" key="2">
    <source>
        <dbReference type="EMBL" id="KAA6366386.1"/>
    </source>
</evidence>
<comment type="caution">
    <text evidence="2">The sequence shown here is derived from an EMBL/GenBank/DDBJ whole genome shotgun (WGS) entry which is preliminary data.</text>
</comment>
<protein>
    <submittedName>
        <fullName evidence="2">Uncharacterized protein</fullName>
    </submittedName>
</protein>
<name>A0A5J4U6B5_9EUKA</name>
<feature type="transmembrane region" description="Helical" evidence="1">
    <location>
        <begin position="12"/>
        <end position="29"/>
    </location>
</feature>
<evidence type="ECO:0000313" key="3">
    <source>
        <dbReference type="Proteomes" id="UP000324800"/>
    </source>
</evidence>
<keyword evidence="1" id="KW-0812">Transmembrane</keyword>
<sequence>MDLDEDDNHHLHFSVLEPGLIVVSVLMFWKLGQKVGWPAELGVGGLEEGWVCWKRLNYGKPQNCCIPGYIPNPWNDYYIYILGINCPESNCLIICVGVNVTRYGIYCPGPIAVVEYWSACGLTRS</sequence>
<gene>
    <name evidence="2" type="ORF">EZS28_038087</name>
</gene>
<accession>A0A5J4U6B5</accession>